<dbReference type="Pfam" id="PF01041">
    <property type="entry name" value="DegT_DnrJ_EryC1"/>
    <property type="match status" value="1"/>
</dbReference>
<dbReference type="Gene3D" id="3.40.640.10">
    <property type="entry name" value="Type I PLP-dependent aspartate aminotransferase-like (Major domain)"/>
    <property type="match status" value="1"/>
</dbReference>
<dbReference type="GO" id="GO:0000271">
    <property type="term" value="P:polysaccharide biosynthetic process"/>
    <property type="evidence" value="ECO:0007669"/>
    <property type="project" value="TreeGrafter"/>
</dbReference>
<keyword evidence="2" id="KW-1185">Reference proteome</keyword>
<organism evidence="1 2">
    <name type="scientific">Blepharisma stoltei</name>
    <dbReference type="NCBI Taxonomy" id="1481888"/>
    <lineage>
        <taxon>Eukaryota</taxon>
        <taxon>Sar</taxon>
        <taxon>Alveolata</taxon>
        <taxon>Ciliophora</taxon>
        <taxon>Postciliodesmatophora</taxon>
        <taxon>Heterotrichea</taxon>
        <taxon>Heterotrichida</taxon>
        <taxon>Blepharismidae</taxon>
        <taxon>Blepharisma</taxon>
    </lineage>
</organism>
<dbReference type="GO" id="GO:0030170">
    <property type="term" value="F:pyridoxal phosphate binding"/>
    <property type="evidence" value="ECO:0007669"/>
    <property type="project" value="TreeGrafter"/>
</dbReference>
<dbReference type="InterPro" id="IPR015422">
    <property type="entry name" value="PyrdxlP-dep_Trfase_small"/>
</dbReference>
<dbReference type="Proteomes" id="UP001162131">
    <property type="component" value="Unassembled WGS sequence"/>
</dbReference>
<evidence type="ECO:0000313" key="1">
    <source>
        <dbReference type="EMBL" id="CAG9328541.1"/>
    </source>
</evidence>
<dbReference type="PANTHER" id="PTHR30244">
    <property type="entry name" value="TRANSAMINASE"/>
    <property type="match status" value="1"/>
</dbReference>
<evidence type="ECO:0008006" key="3">
    <source>
        <dbReference type="Google" id="ProtNLM"/>
    </source>
</evidence>
<name>A0AAU9JYP6_9CILI</name>
<dbReference type="InterPro" id="IPR015421">
    <property type="entry name" value="PyrdxlP-dep_Trfase_major"/>
</dbReference>
<gene>
    <name evidence="1" type="ORF">BSTOLATCC_MIC46538</name>
</gene>
<protein>
    <recommendedName>
        <fullName evidence="3">DegT/DnrJ/EryC1/StrS aminotransferase family protein</fullName>
    </recommendedName>
</protein>
<dbReference type="Gene3D" id="3.90.1150.10">
    <property type="entry name" value="Aspartate Aminotransferase, domain 1"/>
    <property type="match status" value="1"/>
</dbReference>
<dbReference type="PANTHER" id="PTHR30244:SF34">
    <property type="entry name" value="DTDP-4-AMINO-4,6-DIDEOXYGALACTOSE TRANSAMINASE"/>
    <property type="match status" value="1"/>
</dbReference>
<dbReference type="EMBL" id="CAJZBQ010000046">
    <property type="protein sequence ID" value="CAG9328541.1"/>
    <property type="molecule type" value="Genomic_DNA"/>
</dbReference>
<dbReference type="AlphaFoldDB" id="A0AAU9JYP6"/>
<dbReference type="InterPro" id="IPR000653">
    <property type="entry name" value="DegT/StrS_aminotransferase"/>
</dbReference>
<reference evidence="1" key="1">
    <citation type="submission" date="2021-09" db="EMBL/GenBank/DDBJ databases">
        <authorList>
            <consortium name="AG Swart"/>
            <person name="Singh M."/>
            <person name="Singh A."/>
            <person name="Seah K."/>
            <person name="Emmerich C."/>
        </authorList>
    </citation>
    <scope>NUCLEOTIDE SEQUENCE</scope>
    <source>
        <strain evidence="1">ATCC30299</strain>
    </source>
</reference>
<comment type="caution">
    <text evidence="1">The sequence shown here is derived from an EMBL/GenBank/DDBJ whole genome shotgun (WGS) entry which is preliminary data.</text>
</comment>
<dbReference type="SUPFAM" id="SSF53383">
    <property type="entry name" value="PLP-dependent transferases"/>
    <property type="match status" value="1"/>
</dbReference>
<dbReference type="GO" id="GO:0008483">
    <property type="term" value="F:transaminase activity"/>
    <property type="evidence" value="ECO:0007669"/>
    <property type="project" value="TreeGrafter"/>
</dbReference>
<proteinExistence type="predicted"/>
<accession>A0AAU9JYP6</accession>
<dbReference type="InterPro" id="IPR015424">
    <property type="entry name" value="PyrdxlP-dep_Trfase"/>
</dbReference>
<evidence type="ECO:0000313" key="2">
    <source>
        <dbReference type="Proteomes" id="UP001162131"/>
    </source>
</evidence>
<sequence length="413" mass="46663">MFQKVYPYACLSIDCTWAEWFRAMKRAIYTSETSNQLKPKISRLFSAEGNVIITLCVRSAFDLYLQALNLPIGTEIIMSAINIPEMVRIVRKYGYIPVPVDIDIDTLQTTPERVEAAITKKTGLIIIAETYGTRYSLAGISKVAKKHGIPLFEDCAEGFCGRNFSGDPNADITVFSFGPIKTATAFQGAVMIIRNNPQLLSQIKRIHQSYPVQPTKTYFKKVLKYSAGLIYLNWQGLNHVLRPPLMKIGFDYKKRVVGLMRGFPPGKGLEVYRYQPCAAMLSFMYRRLAIFNAEKFFKLNRGIQEGTDILTAGGVTVPGYAQRDRTYWLYPIMADETLKAYKDLNKAGIDAYKGISQLNCVEAPIGDSYTQPKNAIDMFEKLVYLPLHKDVPLKDIKKICNKTVELLNPKPKL</sequence>